<comment type="caution">
    <text evidence="1">The sequence shown here is derived from an EMBL/GenBank/DDBJ whole genome shotgun (WGS) entry which is preliminary data.</text>
</comment>
<protein>
    <recommendedName>
        <fullName evidence="3">Phage protein</fullName>
    </recommendedName>
</protein>
<proteinExistence type="predicted"/>
<dbReference type="Proteomes" id="UP001552502">
    <property type="component" value="Unassembled WGS sequence"/>
</dbReference>
<keyword evidence="2" id="KW-1185">Reference proteome</keyword>
<reference evidence="1 2" key="1">
    <citation type="journal article" date="2023" name="Proc. Natl. Acad. Sci. U.S.A.">
        <title>Bacterial tolerance to host-exuded specialized metabolites structures the maize root microbiome.</title>
        <authorList>
            <person name="Thoenen L."/>
            <person name="Giroud C."/>
            <person name="Kreuzer M."/>
            <person name="Waelchli J."/>
            <person name="Gfeller V."/>
            <person name="Deslandes-Herold G."/>
            <person name="Mateo P."/>
            <person name="Robert C.A.M."/>
            <person name="Ahrens C.H."/>
            <person name="Rubio-Somoza I."/>
            <person name="Bruggmann R."/>
            <person name="Erb M."/>
            <person name="Schlaeppi K."/>
        </authorList>
    </citation>
    <scope>NUCLEOTIDE SEQUENCE [LARGE SCALE GENOMIC DNA]</scope>
    <source>
        <strain evidence="1 2">LBA1-1-1.1</strain>
    </source>
</reference>
<organism evidence="1 2">
    <name type="scientific">Bacillus proteolyticus</name>
    <dbReference type="NCBI Taxonomy" id="2026192"/>
    <lineage>
        <taxon>Bacteria</taxon>
        <taxon>Bacillati</taxon>
        <taxon>Bacillota</taxon>
        <taxon>Bacilli</taxon>
        <taxon>Bacillales</taxon>
        <taxon>Bacillaceae</taxon>
        <taxon>Bacillus</taxon>
        <taxon>Bacillus cereus group</taxon>
    </lineage>
</organism>
<sequence length="79" mass="8986">MKKYELCFSMKNGGTYYDVVTGEKEEIFASISNNHSKFNGFGNYVINMEEVLAIGFKELIDEENPFGLDDLHAIDVNKI</sequence>
<dbReference type="RefSeq" id="WP_199639790.1">
    <property type="nucleotide sequence ID" value="NZ_JBEGIE010000024.1"/>
</dbReference>
<name>A0ABV3IAM4_9BACI</name>
<gene>
    <name evidence="1" type="ORF">MRBLBA1_002032</name>
</gene>
<accession>A0ABV3IAM4</accession>
<dbReference type="EMBL" id="JBEGIE010000024">
    <property type="protein sequence ID" value="MEV4911322.1"/>
    <property type="molecule type" value="Genomic_DNA"/>
</dbReference>
<evidence type="ECO:0000313" key="1">
    <source>
        <dbReference type="EMBL" id="MEV4911322.1"/>
    </source>
</evidence>
<evidence type="ECO:0008006" key="3">
    <source>
        <dbReference type="Google" id="ProtNLM"/>
    </source>
</evidence>
<evidence type="ECO:0000313" key="2">
    <source>
        <dbReference type="Proteomes" id="UP001552502"/>
    </source>
</evidence>